<evidence type="ECO:0000313" key="7">
    <source>
        <dbReference type="EMBL" id="CDJ58115.1"/>
    </source>
</evidence>
<dbReference type="Pfam" id="PF04408">
    <property type="entry name" value="WHD_HA2"/>
    <property type="match status" value="1"/>
</dbReference>
<evidence type="ECO:0000256" key="3">
    <source>
        <dbReference type="ARBA" id="ARBA00022806"/>
    </source>
</evidence>
<dbReference type="SMART" id="SM00847">
    <property type="entry name" value="HA2"/>
    <property type="match status" value="1"/>
</dbReference>
<feature type="region of interest" description="Disordered" evidence="5">
    <location>
        <begin position="341"/>
        <end position="385"/>
    </location>
</feature>
<dbReference type="InterPro" id="IPR011709">
    <property type="entry name" value="DEAD-box_helicase_OB_fold"/>
</dbReference>
<reference evidence="7" key="2">
    <citation type="submission" date="2013-10" db="EMBL/GenBank/DDBJ databases">
        <authorList>
            <person name="Aslett M."/>
        </authorList>
    </citation>
    <scope>NUCLEOTIDE SEQUENCE [LARGE SCALE GENOMIC DNA]</scope>
    <source>
        <strain evidence="7">Weybridge</strain>
    </source>
</reference>
<name>U6M8Y6_EIMMA</name>
<dbReference type="OrthoDB" id="10253254at2759"/>
<protein>
    <submittedName>
        <fullName evidence="7">Helicase associated domain-containing protein, putative</fullName>
    </submittedName>
</protein>
<feature type="compositionally biased region" description="Low complexity" evidence="5">
    <location>
        <begin position="11"/>
        <end position="21"/>
    </location>
</feature>
<sequence length="969" mass="103553">MADYTSAATLPTAAAEGTDAAEGPSLNWWQQRQLHVLASAENSGVVLLLGGAEGSAPLRCSVLLPLLLLQHGWAPQPTHHSWQQQHILVALETSSSAESAAAAAKVEGGGCYASCVTTHKSILGSSSGINRDCSSPPRLIYLTTRQLLQRLLQQPLLPGCCMAAVEVSLQHSFSTELLLPLLHKVRQKRPALRLLLLLPPAAVQPHWALQLAEFFATGEDSVALGAAVMPQGAVGALRAAAQQQQELLLRFLAPRGGRWDVKHQKQKQRQQQQVMTRQSSLSPFRKPAEAMTPPAHAAGGIELLEISSGSSTSRSNSSSNSVSCVSSDEVMVLGVTVAQGDNSRRISKRKKTVKKGKKKLQQRLRKVRRKLEKISNSSSKKENKGNRLVGEAVCLRTDTLADSSRPAQFLHEASHAVHPEGSSSEEASPVRRAKPSPGLTVRNDEAAEASSRQKPFELSRNTSSHMTQQLTTSPVAEESFKTFPPSKRSLSAVSILSLAPPTHPVAVRYLKTPTPNFIRTAAAVVARLVARVAVSPSESSSVGSIFVFVPSAEDVAALAGALQQRLQQPTELQQQQQPQESPPPPVEIVCLAPAVRVFISSAVFPPCVPPYALAVKFVVDCLYTRRTVFDSFLRLNRICNVPISGALADLRASLAGRLAEGGCCYRLCTADAFAVGCCRGPAGLASASSTAHVNVYEEFPASTLEDIAPLLLRLKALGTHSQQRLPLLQPPPSAAIAAAAEQLLDLQAVDESGRITKPLGRMMSQGILSPELTRLLLISADKAFGCSIEAAALCALLSGPPVWQRSALEGCGFLAKKANREGKCPRALEARQHLTLSRAVLGAIEGDPLTALNVFNRYVDLRGGLQASPPGADVRLLPQRGPKDAQAYVSALQTVLVSRAVFISIFSPASATAPPFVIHPSSVLANCLPSFVVYGQAFMRNGCVYMQQVTAIEPQWLAEVAGHLYAVKT</sequence>
<dbReference type="Gene3D" id="3.40.50.300">
    <property type="entry name" value="P-loop containing nucleotide triphosphate hydrolases"/>
    <property type="match status" value="2"/>
</dbReference>
<dbReference type="RefSeq" id="XP_013334763.1">
    <property type="nucleotide sequence ID" value="XM_013479309.1"/>
</dbReference>
<dbReference type="GO" id="GO:0003723">
    <property type="term" value="F:RNA binding"/>
    <property type="evidence" value="ECO:0007669"/>
    <property type="project" value="TreeGrafter"/>
</dbReference>
<dbReference type="AlphaFoldDB" id="U6M8Y6"/>
<evidence type="ECO:0000256" key="4">
    <source>
        <dbReference type="ARBA" id="ARBA00022840"/>
    </source>
</evidence>
<feature type="region of interest" description="Disordered" evidence="5">
    <location>
        <begin position="413"/>
        <end position="482"/>
    </location>
</feature>
<dbReference type="InterPro" id="IPR048333">
    <property type="entry name" value="HA2_WH"/>
</dbReference>
<evidence type="ECO:0000256" key="2">
    <source>
        <dbReference type="ARBA" id="ARBA00022801"/>
    </source>
</evidence>
<reference evidence="7" key="1">
    <citation type="submission" date="2013-10" db="EMBL/GenBank/DDBJ databases">
        <title>Genomic analysis of the causative agents of coccidiosis in chickens.</title>
        <authorList>
            <person name="Reid A.J."/>
            <person name="Blake D."/>
            <person name="Billington K."/>
            <person name="Browne H."/>
            <person name="Dunn M."/>
            <person name="Hung S."/>
            <person name="Kawahara F."/>
            <person name="Miranda-Saavedra D."/>
            <person name="Mourier T."/>
            <person name="Nagra H."/>
            <person name="Otto T.D."/>
            <person name="Rawlings N."/>
            <person name="Sanchez A."/>
            <person name="Sanders M."/>
            <person name="Subramaniam C."/>
            <person name="Tay Y."/>
            <person name="Dear P."/>
            <person name="Doerig C."/>
            <person name="Gruber A."/>
            <person name="Parkinson J."/>
            <person name="Shirley M."/>
            <person name="Wan K.L."/>
            <person name="Berriman M."/>
            <person name="Tomley F."/>
            <person name="Pain A."/>
        </authorList>
    </citation>
    <scope>NUCLEOTIDE SEQUENCE [LARGE SCALE GENOMIC DNA]</scope>
    <source>
        <strain evidence="7">Weybridge</strain>
    </source>
</reference>
<dbReference type="PANTHER" id="PTHR18934">
    <property type="entry name" value="ATP-DEPENDENT RNA HELICASE"/>
    <property type="match status" value="1"/>
</dbReference>
<dbReference type="PANTHER" id="PTHR18934:SF99">
    <property type="entry name" value="ATP-DEPENDENT RNA HELICASE DHX37-RELATED"/>
    <property type="match status" value="1"/>
</dbReference>
<accession>U6M8Y6</accession>
<dbReference type="GO" id="GO:0005524">
    <property type="term" value="F:ATP binding"/>
    <property type="evidence" value="ECO:0007669"/>
    <property type="project" value="UniProtKB-KW"/>
</dbReference>
<dbReference type="GO" id="GO:0016787">
    <property type="term" value="F:hydrolase activity"/>
    <property type="evidence" value="ECO:0007669"/>
    <property type="project" value="UniProtKB-KW"/>
</dbReference>
<organism evidence="7 8">
    <name type="scientific">Eimeria maxima</name>
    <name type="common">Coccidian parasite</name>
    <dbReference type="NCBI Taxonomy" id="5804"/>
    <lineage>
        <taxon>Eukaryota</taxon>
        <taxon>Sar</taxon>
        <taxon>Alveolata</taxon>
        <taxon>Apicomplexa</taxon>
        <taxon>Conoidasida</taxon>
        <taxon>Coccidia</taxon>
        <taxon>Eucoccidiorida</taxon>
        <taxon>Eimeriorina</taxon>
        <taxon>Eimeriidae</taxon>
        <taxon>Eimeria</taxon>
    </lineage>
</organism>
<keyword evidence="3" id="KW-0347">Helicase</keyword>
<proteinExistence type="predicted"/>
<feature type="domain" description="Helicase-associated" evidence="6">
    <location>
        <begin position="738"/>
        <end position="852"/>
    </location>
</feature>
<feature type="region of interest" description="Disordered" evidence="5">
    <location>
        <begin position="1"/>
        <end position="21"/>
    </location>
</feature>
<keyword evidence="4" id="KW-0067">ATP-binding</keyword>
<dbReference type="SUPFAM" id="SSF52540">
    <property type="entry name" value="P-loop containing nucleoside triphosphate hydrolases"/>
    <property type="match status" value="1"/>
</dbReference>
<keyword evidence="8" id="KW-1185">Reference proteome</keyword>
<dbReference type="Pfam" id="PF07717">
    <property type="entry name" value="OB_NTP_bind"/>
    <property type="match status" value="1"/>
</dbReference>
<evidence type="ECO:0000259" key="6">
    <source>
        <dbReference type="SMART" id="SM00847"/>
    </source>
</evidence>
<dbReference type="GO" id="GO:0004386">
    <property type="term" value="F:helicase activity"/>
    <property type="evidence" value="ECO:0007669"/>
    <property type="project" value="UniProtKB-KW"/>
</dbReference>
<feature type="region of interest" description="Disordered" evidence="5">
    <location>
        <begin position="260"/>
        <end position="298"/>
    </location>
</feature>
<feature type="compositionally biased region" description="Basic residues" evidence="5">
    <location>
        <begin position="345"/>
        <end position="371"/>
    </location>
</feature>
<evidence type="ECO:0000313" key="8">
    <source>
        <dbReference type="Proteomes" id="UP000030763"/>
    </source>
</evidence>
<gene>
    <name evidence="7" type="ORF">EMWEY_00014000</name>
</gene>
<evidence type="ECO:0000256" key="5">
    <source>
        <dbReference type="SAM" id="MobiDB-lite"/>
    </source>
</evidence>
<dbReference type="GeneID" id="25335386"/>
<keyword evidence="1" id="KW-0547">Nucleotide-binding</keyword>
<dbReference type="Proteomes" id="UP000030763">
    <property type="component" value="Unassembled WGS sequence"/>
</dbReference>
<dbReference type="EMBL" id="HG719485">
    <property type="protein sequence ID" value="CDJ58115.1"/>
    <property type="molecule type" value="Genomic_DNA"/>
</dbReference>
<evidence type="ECO:0000256" key="1">
    <source>
        <dbReference type="ARBA" id="ARBA00022741"/>
    </source>
</evidence>
<feature type="compositionally biased region" description="Polar residues" evidence="5">
    <location>
        <begin position="459"/>
        <end position="474"/>
    </location>
</feature>
<keyword evidence="2" id="KW-0378">Hydrolase</keyword>
<dbReference type="VEuPathDB" id="ToxoDB:EMWEY_00014000"/>
<dbReference type="Gene3D" id="1.20.120.1080">
    <property type="match status" value="1"/>
</dbReference>
<dbReference type="OMA" id="CVYMQQV"/>
<dbReference type="InterPro" id="IPR007502">
    <property type="entry name" value="Helicase-assoc_dom"/>
</dbReference>
<dbReference type="InterPro" id="IPR027417">
    <property type="entry name" value="P-loop_NTPase"/>
</dbReference>